<dbReference type="Gene3D" id="2.115.10.20">
    <property type="entry name" value="Glycosyl hydrolase domain, family 43"/>
    <property type="match status" value="1"/>
</dbReference>
<dbReference type="RefSeq" id="WP_136819071.1">
    <property type="nucleotide sequence ID" value="NZ_BMJX01000001.1"/>
</dbReference>
<comment type="caution">
    <text evidence="8">The sequence shown here is derived from an EMBL/GenBank/DDBJ whole genome shotgun (WGS) entry which is preliminary data.</text>
</comment>
<gene>
    <name evidence="8" type="ORF">FAZ19_02795</name>
</gene>
<evidence type="ECO:0000256" key="6">
    <source>
        <dbReference type="PIRSR" id="PIRSR606710-2"/>
    </source>
</evidence>
<keyword evidence="9" id="KW-1185">Reference proteome</keyword>
<evidence type="ECO:0000256" key="2">
    <source>
        <dbReference type="ARBA" id="ARBA00009865"/>
    </source>
</evidence>
<evidence type="ECO:0000313" key="9">
    <source>
        <dbReference type="Proteomes" id="UP000309872"/>
    </source>
</evidence>
<dbReference type="PANTHER" id="PTHR43301">
    <property type="entry name" value="ARABINAN ENDO-1,5-ALPHA-L-ARABINOSIDASE"/>
    <property type="match status" value="1"/>
</dbReference>
<protein>
    <recommendedName>
        <fullName evidence="10">Arabinan endo-1,5-alpha-L-arabinosidase</fullName>
    </recommendedName>
</protein>
<dbReference type="PROSITE" id="PS51257">
    <property type="entry name" value="PROKAR_LIPOPROTEIN"/>
    <property type="match status" value="1"/>
</dbReference>
<evidence type="ECO:0000256" key="1">
    <source>
        <dbReference type="ARBA" id="ARBA00004834"/>
    </source>
</evidence>
<dbReference type="EMBL" id="SUKA01000001">
    <property type="protein sequence ID" value="TJY68201.1"/>
    <property type="molecule type" value="Genomic_DNA"/>
</dbReference>
<dbReference type="InterPro" id="IPR023296">
    <property type="entry name" value="Glyco_hydro_beta-prop_sf"/>
</dbReference>
<dbReference type="Proteomes" id="UP000309872">
    <property type="component" value="Unassembled WGS sequence"/>
</dbReference>
<evidence type="ECO:0000256" key="5">
    <source>
        <dbReference type="PIRSR" id="PIRSR606710-1"/>
    </source>
</evidence>
<dbReference type="InterPro" id="IPR006710">
    <property type="entry name" value="Glyco_hydro_43"/>
</dbReference>
<name>A0A4U0H8Q8_9SPHI</name>
<feature type="site" description="Important for catalytic activity, responsible for pKa modulation of the active site Glu and correct orientation of both the proton donor and substrate" evidence="6">
    <location>
        <position position="365"/>
    </location>
</feature>
<evidence type="ECO:0000313" key="8">
    <source>
        <dbReference type="EMBL" id="TJY68201.1"/>
    </source>
</evidence>
<keyword evidence="4 7" id="KW-0326">Glycosidase</keyword>
<dbReference type="CDD" id="cd18616">
    <property type="entry name" value="GH43_ABN-like"/>
    <property type="match status" value="1"/>
</dbReference>
<dbReference type="OrthoDB" id="9801455at2"/>
<dbReference type="PANTHER" id="PTHR43301:SF3">
    <property type="entry name" value="ARABINAN ENDO-1,5-ALPHA-L-ARABINOSIDASE A-RELATED"/>
    <property type="match status" value="1"/>
</dbReference>
<evidence type="ECO:0008006" key="10">
    <source>
        <dbReference type="Google" id="ProtNLM"/>
    </source>
</evidence>
<proteinExistence type="inferred from homology"/>
<sequence length="550" mass="60436">MLKKLLTNILLFLIVIPFVGSCKGTEEKTIEREITSFSVVDQNGTNHILSVNNAKNTITNKETFPPHVNLSRLIAQFKTNSADAILKVDGVPQQSGKGETDFTDEVGYDLYVGDVKQRAYTVNITKEAMANTFRTFAFSDQTISLFPVVIDEESSEISNENEIPKNVDITALQPTFTLTESKATAKVNGVKQLSGVQRHDFSKPVVYTIEGEDGSSRTYTVNLKQGNVIAITNPVMSGSYADPTVIRVGNEFYAYVTSGRVRGYKSTDLINWNRIGTVSEVFTTRPDFVEVVSGKDAPAMWAPDINYFDGKYVMYYSISQWGEGAKCGIGVGVSNLPQGPFVPPAGNPNGKLFISTEIGVHNSIDPCFYEENGKRYLFWGSFHGLYMTELTADGMAVKDLSKKTKVAGNAFEATYIHKKGDYYYLFASVGSCCDGLNSSYKVVVGRSKNLAGPYLGRTGTDMNTVNSWNAPGFDPIVLQGDGTYIGPGHNARILTDKNGVDWMLYHAYIKENNAVGSRNLLLGKVNWDNEGWPKVDNGTPSAVLTQMPEF</sequence>
<dbReference type="GO" id="GO:0005975">
    <property type="term" value="P:carbohydrate metabolic process"/>
    <property type="evidence" value="ECO:0007669"/>
    <property type="project" value="InterPro"/>
</dbReference>
<organism evidence="8 9">
    <name type="scientific">Sphingobacterium alkalisoli</name>
    <dbReference type="NCBI Taxonomy" id="1874115"/>
    <lineage>
        <taxon>Bacteria</taxon>
        <taxon>Pseudomonadati</taxon>
        <taxon>Bacteroidota</taxon>
        <taxon>Sphingobacteriia</taxon>
        <taxon>Sphingobacteriales</taxon>
        <taxon>Sphingobacteriaceae</taxon>
        <taxon>Sphingobacterium</taxon>
    </lineage>
</organism>
<evidence type="ECO:0000256" key="7">
    <source>
        <dbReference type="RuleBase" id="RU361187"/>
    </source>
</evidence>
<dbReference type="InterPro" id="IPR050727">
    <property type="entry name" value="GH43_arabinanases"/>
</dbReference>
<keyword evidence="3 7" id="KW-0378">Hydrolase</keyword>
<evidence type="ECO:0000256" key="3">
    <source>
        <dbReference type="ARBA" id="ARBA00022801"/>
    </source>
</evidence>
<feature type="active site" description="Proton acceptor" evidence="5">
    <location>
        <position position="242"/>
    </location>
</feature>
<accession>A0A4U0H8Q8</accession>
<dbReference type="Gene3D" id="2.60.40.2340">
    <property type="match status" value="2"/>
</dbReference>
<dbReference type="AlphaFoldDB" id="A0A4U0H8Q8"/>
<evidence type="ECO:0000256" key="4">
    <source>
        <dbReference type="ARBA" id="ARBA00023295"/>
    </source>
</evidence>
<feature type="active site" description="Proton donor" evidence="5">
    <location>
        <position position="412"/>
    </location>
</feature>
<dbReference type="SUPFAM" id="SSF75005">
    <property type="entry name" value="Arabinanase/levansucrase/invertase"/>
    <property type="match status" value="1"/>
</dbReference>
<dbReference type="GO" id="GO:0004553">
    <property type="term" value="F:hydrolase activity, hydrolyzing O-glycosyl compounds"/>
    <property type="evidence" value="ECO:0007669"/>
    <property type="project" value="InterPro"/>
</dbReference>
<reference evidence="8 9" key="1">
    <citation type="submission" date="2019-04" db="EMBL/GenBank/DDBJ databases">
        <title>Sphingobacterium olei sp. nov., isolated from oil-contaminated soil.</title>
        <authorList>
            <person name="Liu B."/>
        </authorList>
    </citation>
    <scope>NUCLEOTIDE SEQUENCE [LARGE SCALE GENOMIC DNA]</scope>
    <source>
        <strain evidence="8 9">Y3L14</strain>
    </source>
</reference>
<comment type="pathway">
    <text evidence="1">Glycan metabolism; L-arabinan degradation.</text>
</comment>
<dbReference type="Pfam" id="PF04616">
    <property type="entry name" value="Glyco_hydro_43"/>
    <property type="match status" value="1"/>
</dbReference>
<comment type="similarity">
    <text evidence="2 7">Belongs to the glycosyl hydrolase 43 family.</text>
</comment>